<dbReference type="AlphaFoldDB" id="A0AA88PE40"/>
<keyword evidence="2" id="KW-1185">Reference proteome</keyword>
<sequence>MSGLAVGEDGLFCPRHPLSAASSAPDREQKEAGTHLRPPSAPASTGPPGAALMASGRRPASAGKMARSCH</sequence>
<name>A0AA88PE40_9TELE</name>
<protein>
    <submittedName>
        <fullName evidence="1">Uncharacterized protein</fullName>
    </submittedName>
</protein>
<dbReference type="Proteomes" id="UP001187343">
    <property type="component" value="Unassembled WGS sequence"/>
</dbReference>
<reference evidence="1" key="1">
    <citation type="submission" date="2023-08" db="EMBL/GenBank/DDBJ databases">
        <title>Chromosome-level Genome Assembly of mud carp (Cirrhinus molitorella).</title>
        <authorList>
            <person name="Liu H."/>
        </authorList>
    </citation>
    <scope>NUCLEOTIDE SEQUENCE</scope>
    <source>
        <strain evidence="1">Prfri</strain>
        <tissue evidence="1">Muscle</tissue>
    </source>
</reference>
<evidence type="ECO:0000313" key="1">
    <source>
        <dbReference type="EMBL" id="KAK2878435.1"/>
    </source>
</evidence>
<proteinExistence type="predicted"/>
<comment type="caution">
    <text evidence="1">The sequence shown here is derived from an EMBL/GenBank/DDBJ whole genome shotgun (WGS) entry which is preliminary data.</text>
</comment>
<dbReference type="EMBL" id="JAUYZG010000019">
    <property type="protein sequence ID" value="KAK2878435.1"/>
    <property type="molecule type" value="Genomic_DNA"/>
</dbReference>
<accession>A0AA88PE40</accession>
<gene>
    <name evidence="1" type="ORF">Q8A67_019226</name>
</gene>
<organism evidence="1 2">
    <name type="scientific">Cirrhinus molitorella</name>
    <name type="common">mud carp</name>
    <dbReference type="NCBI Taxonomy" id="172907"/>
    <lineage>
        <taxon>Eukaryota</taxon>
        <taxon>Metazoa</taxon>
        <taxon>Chordata</taxon>
        <taxon>Craniata</taxon>
        <taxon>Vertebrata</taxon>
        <taxon>Euteleostomi</taxon>
        <taxon>Actinopterygii</taxon>
        <taxon>Neopterygii</taxon>
        <taxon>Teleostei</taxon>
        <taxon>Ostariophysi</taxon>
        <taxon>Cypriniformes</taxon>
        <taxon>Cyprinidae</taxon>
        <taxon>Labeoninae</taxon>
        <taxon>Labeonini</taxon>
        <taxon>Cirrhinus</taxon>
    </lineage>
</organism>
<evidence type="ECO:0000313" key="2">
    <source>
        <dbReference type="Proteomes" id="UP001187343"/>
    </source>
</evidence>